<proteinExistence type="predicted"/>
<dbReference type="InterPro" id="IPR014347">
    <property type="entry name" value="Tautomerase/MIF_sf"/>
</dbReference>
<sequence length="158" mass="17825">MPFFTLKTSMLLSDGEKADIISNLTRLTTKLFDTVAPDKIQVTIQNLDRANFGRAGSSLVNQNFSYSSRFKNANYDESYFNKENGLEDLITIELDIWEGFSIIQKNLLGEEINNYLVSAFNITGDNCLILIRDMIPANWIQNGIAGNNPSFLDKSRTI</sequence>
<evidence type="ECO:0000313" key="2">
    <source>
        <dbReference type="Proteomes" id="UP000094764"/>
    </source>
</evidence>
<evidence type="ECO:0000313" key="1">
    <source>
        <dbReference type="EMBL" id="OEG15957.1"/>
    </source>
</evidence>
<dbReference type="EMBL" id="MIKB01000014">
    <property type="protein sequence ID" value="OEG15957.1"/>
    <property type="molecule type" value="Genomic_DNA"/>
</dbReference>
<dbReference type="STRING" id="903983.BCR23_07355"/>
<dbReference type="OrthoDB" id="5405937at2"/>
<dbReference type="RefSeq" id="WP_069635155.1">
    <property type="nucleotide sequence ID" value="NZ_JXKZ01000004.1"/>
</dbReference>
<dbReference type="AlphaFoldDB" id="A0A1E5GTF0"/>
<protein>
    <recommendedName>
        <fullName evidence="3">4-oxalocrotonate tautomerase</fullName>
    </recommendedName>
</protein>
<gene>
    <name evidence="1" type="ORF">BCR23_07355</name>
</gene>
<accession>A0A1E5GTF0</accession>
<reference evidence="2" key="1">
    <citation type="submission" date="2016-09" db="EMBL/GenBank/DDBJ databases">
        <authorList>
            <person name="Gulvik C.A."/>
        </authorList>
    </citation>
    <scope>NUCLEOTIDE SEQUENCE [LARGE SCALE GENOMIC DNA]</scope>
    <source>
        <strain evidence="2">LMG 26306</strain>
    </source>
</reference>
<dbReference type="SUPFAM" id="SSF55331">
    <property type="entry name" value="Tautomerase/MIF"/>
    <property type="match status" value="1"/>
</dbReference>
<dbReference type="Gene3D" id="3.30.429.10">
    <property type="entry name" value="Macrophage Migration Inhibitory Factor"/>
    <property type="match status" value="2"/>
</dbReference>
<name>A0A1E5GTF0_9ENTE</name>
<evidence type="ECO:0008006" key="3">
    <source>
        <dbReference type="Google" id="ProtNLM"/>
    </source>
</evidence>
<keyword evidence="2" id="KW-1185">Reference proteome</keyword>
<dbReference type="PANTHER" id="PTHR35530">
    <property type="entry name" value="TAUTOMERASE-RELATED"/>
    <property type="match status" value="1"/>
</dbReference>
<comment type="caution">
    <text evidence="1">The sequence shown here is derived from an EMBL/GenBank/DDBJ whole genome shotgun (WGS) entry which is preliminary data.</text>
</comment>
<dbReference type="Proteomes" id="UP000094764">
    <property type="component" value="Unassembled WGS sequence"/>
</dbReference>
<dbReference type="PANTHER" id="PTHR35530:SF1">
    <property type="entry name" value="2-HYDROXYMUCONATE TAUTOMERASE"/>
    <property type="match status" value="1"/>
</dbReference>
<organism evidence="1 2">
    <name type="scientific">Enterococcus quebecensis</name>
    <dbReference type="NCBI Taxonomy" id="903983"/>
    <lineage>
        <taxon>Bacteria</taxon>
        <taxon>Bacillati</taxon>
        <taxon>Bacillota</taxon>
        <taxon>Bacilli</taxon>
        <taxon>Lactobacillales</taxon>
        <taxon>Enterococcaceae</taxon>
        <taxon>Enterococcus</taxon>
    </lineage>
</organism>